<keyword evidence="3" id="KW-1185">Reference proteome</keyword>
<feature type="region of interest" description="Disordered" evidence="1">
    <location>
        <begin position="163"/>
        <end position="183"/>
    </location>
</feature>
<evidence type="ECO:0000313" key="2">
    <source>
        <dbReference type="EnsemblMetazoa" id="CJA16127.1"/>
    </source>
</evidence>
<name>A0A8R1DYA5_CAEJA</name>
<organism evidence="2 3">
    <name type="scientific">Caenorhabditis japonica</name>
    <dbReference type="NCBI Taxonomy" id="281687"/>
    <lineage>
        <taxon>Eukaryota</taxon>
        <taxon>Metazoa</taxon>
        <taxon>Ecdysozoa</taxon>
        <taxon>Nematoda</taxon>
        <taxon>Chromadorea</taxon>
        <taxon>Rhabditida</taxon>
        <taxon>Rhabditina</taxon>
        <taxon>Rhabditomorpha</taxon>
        <taxon>Rhabditoidea</taxon>
        <taxon>Rhabditidae</taxon>
        <taxon>Peloderinae</taxon>
        <taxon>Caenorhabditis</taxon>
    </lineage>
</organism>
<evidence type="ECO:0000313" key="3">
    <source>
        <dbReference type="Proteomes" id="UP000005237"/>
    </source>
</evidence>
<feature type="compositionally biased region" description="Basic residues" evidence="1">
    <location>
        <begin position="1"/>
        <end position="10"/>
    </location>
</feature>
<reference evidence="2" key="2">
    <citation type="submission" date="2022-06" db="UniProtKB">
        <authorList>
            <consortium name="EnsemblMetazoa"/>
        </authorList>
    </citation>
    <scope>IDENTIFICATION</scope>
    <source>
        <strain evidence="2">DF5081</strain>
    </source>
</reference>
<sequence length="183" mass="19567">MEPSSKKRRVTSSTPGSPSTSSVSTSSVAWAVPAPPPNMEVSRHSELPGPSNATSVLTNPEATQQNELDATIRVSQSDSSPTSQFNMQELLLSSPAHLFGLGTAGGPNGQNVTTSWEQWLCFLATNLSPVQWQGYWLAHCALFGEQAVPVHLLSFFQGQSPPLPTASGPHQNDPIQEGYGTYF</sequence>
<evidence type="ECO:0000256" key="1">
    <source>
        <dbReference type="SAM" id="MobiDB-lite"/>
    </source>
</evidence>
<proteinExistence type="predicted"/>
<accession>A0A8R1DYA5</accession>
<feature type="compositionally biased region" description="Low complexity" evidence="1">
    <location>
        <begin position="11"/>
        <end position="32"/>
    </location>
</feature>
<reference evidence="3" key="1">
    <citation type="submission" date="2010-08" db="EMBL/GenBank/DDBJ databases">
        <authorList>
            <consortium name="Caenorhabditis japonica Sequencing Consortium"/>
            <person name="Wilson R.K."/>
        </authorList>
    </citation>
    <scope>NUCLEOTIDE SEQUENCE [LARGE SCALE GENOMIC DNA]</scope>
    <source>
        <strain evidence="3">DF5081</strain>
    </source>
</reference>
<protein>
    <submittedName>
        <fullName evidence="2">Uncharacterized protein</fullName>
    </submittedName>
</protein>
<dbReference type="EnsemblMetazoa" id="CJA16127.1">
    <property type="protein sequence ID" value="CJA16127.1"/>
    <property type="gene ID" value="WBGene00135331"/>
</dbReference>
<dbReference type="Proteomes" id="UP000005237">
    <property type="component" value="Unassembled WGS sequence"/>
</dbReference>
<dbReference type="AlphaFoldDB" id="A0A8R1DYA5"/>
<feature type="region of interest" description="Disordered" evidence="1">
    <location>
        <begin position="1"/>
        <end position="57"/>
    </location>
</feature>